<dbReference type="EMBL" id="JBHRSS010000003">
    <property type="protein sequence ID" value="MFC3103661.1"/>
    <property type="molecule type" value="Genomic_DNA"/>
</dbReference>
<organism evidence="11 12">
    <name type="scientific">Salinisphaera aquimarina</name>
    <dbReference type="NCBI Taxonomy" id="2094031"/>
    <lineage>
        <taxon>Bacteria</taxon>
        <taxon>Pseudomonadati</taxon>
        <taxon>Pseudomonadota</taxon>
        <taxon>Gammaproteobacteria</taxon>
        <taxon>Salinisphaerales</taxon>
        <taxon>Salinisphaeraceae</taxon>
        <taxon>Salinisphaera</taxon>
    </lineage>
</organism>
<dbReference type="Pfam" id="PF05345">
    <property type="entry name" value="He_PIG"/>
    <property type="match status" value="1"/>
</dbReference>
<keyword evidence="7" id="KW-0998">Cell outer membrane</keyword>
<keyword evidence="6" id="KW-0472">Membrane</keyword>
<protein>
    <submittedName>
        <fullName evidence="11">TolC family protein</fullName>
    </submittedName>
</protein>
<keyword evidence="8" id="KW-0175">Coiled coil</keyword>
<evidence type="ECO:0000256" key="7">
    <source>
        <dbReference type="ARBA" id="ARBA00023237"/>
    </source>
</evidence>
<comment type="similarity">
    <text evidence="2">Belongs to the outer membrane factor (OMF) (TC 1.B.17) family.</text>
</comment>
<dbReference type="PANTHER" id="PTHR30026:SF20">
    <property type="entry name" value="OUTER MEMBRANE PROTEIN TOLC"/>
    <property type="match status" value="1"/>
</dbReference>
<feature type="coiled-coil region" evidence="8">
    <location>
        <begin position="438"/>
        <end position="465"/>
    </location>
</feature>
<feature type="domain" description="Dystroglycan-type cadherin-like" evidence="10">
    <location>
        <begin position="509"/>
        <end position="605"/>
    </location>
</feature>
<dbReference type="Gene3D" id="2.60.40.10">
    <property type="entry name" value="Immunoglobulins"/>
    <property type="match status" value="1"/>
</dbReference>
<evidence type="ECO:0000256" key="5">
    <source>
        <dbReference type="ARBA" id="ARBA00022692"/>
    </source>
</evidence>
<evidence type="ECO:0000313" key="12">
    <source>
        <dbReference type="Proteomes" id="UP001595462"/>
    </source>
</evidence>
<keyword evidence="9" id="KW-0732">Signal</keyword>
<dbReference type="InterPro" id="IPR003423">
    <property type="entry name" value="OMP_efflux"/>
</dbReference>
<name>A0ABV7EP24_9GAMM</name>
<evidence type="ECO:0000256" key="4">
    <source>
        <dbReference type="ARBA" id="ARBA00022452"/>
    </source>
</evidence>
<keyword evidence="5" id="KW-0812">Transmembrane</keyword>
<dbReference type="SUPFAM" id="SSF49313">
    <property type="entry name" value="Cadherin-like"/>
    <property type="match status" value="1"/>
</dbReference>
<dbReference type="PANTHER" id="PTHR30026">
    <property type="entry name" value="OUTER MEMBRANE PROTEIN TOLC"/>
    <property type="match status" value="1"/>
</dbReference>
<feature type="chain" id="PRO_5047145337" evidence="9">
    <location>
        <begin position="21"/>
        <end position="608"/>
    </location>
</feature>
<dbReference type="InterPro" id="IPR015919">
    <property type="entry name" value="Cadherin-like_sf"/>
</dbReference>
<dbReference type="SUPFAM" id="SSF56954">
    <property type="entry name" value="Outer membrane efflux proteins (OEP)"/>
    <property type="match status" value="1"/>
</dbReference>
<dbReference type="SMART" id="SM00736">
    <property type="entry name" value="CADG"/>
    <property type="match status" value="1"/>
</dbReference>
<evidence type="ECO:0000259" key="10">
    <source>
        <dbReference type="SMART" id="SM00736"/>
    </source>
</evidence>
<keyword evidence="4" id="KW-1134">Transmembrane beta strand</keyword>
<feature type="signal peptide" evidence="9">
    <location>
        <begin position="1"/>
        <end position="20"/>
    </location>
</feature>
<reference evidence="12" key="1">
    <citation type="journal article" date="2019" name="Int. J. Syst. Evol. Microbiol.">
        <title>The Global Catalogue of Microorganisms (GCM) 10K type strain sequencing project: providing services to taxonomists for standard genome sequencing and annotation.</title>
        <authorList>
            <consortium name="The Broad Institute Genomics Platform"/>
            <consortium name="The Broad Institute Genome Sequencing Center for Infectious Disease"/>
            <person name="Wu L."/>
            <person name="Ma J."/>
        </authorList>
    </citation>
    <scope>NUCLEOTIDE SEQUENCE [LARGE SCALE GENOMIC DNA]</scope>
    <source>
        <strain evidence="12">KCTC 52640</strain>
    </source>
</reference>
<dbReference type="PROSITE" id="PS51257">
    <property type="entry name" value="PROKAR_LIPOPROTEIN"/>
    <property type="match status" value="1"/>
</dbReference>
<dbReference type="RefSeq" id="WP_380687896.1">
    <property type="nucleotide sequence ID" value="NZ_JBHRSS010000003.1"/>
</dbReference>
<dbReference type="Proteomes" id="UP001595462">
    <property type="component" value="Unassembled WGS sequence"/>
</dbReference>
<gene>
    <name evidence="11" type="ORF">ACFOSU_07130</name>
</gene>
<keyword evidence="12" id="KW-1185">Reference proteome</keyword>
<accession>A0ABV7EP24</accession>
<evidence type="ECO:0000256" key="1">
    <source>
        <dbReference type="ARBA" id="ARBA00004442"/>
    </source>
</evidence>
<evidence type="ECO:0000256" key="2">
    <source>
        <dbReference type="ARBA" id="ARBA00007613"/>
    </source>
</evidence>
<dbReference type="Pfam" id="PF02321">
    <property type="entry name" value="OEP"/>
    <property type="match status" value="2"/>
</dbReference>
<evidence type="ECO:0000256" key="3">
    <source>
        <dbReference type="ARBA" id="ARBA00022448"/>
    </source>
</evidence>
<dbReference type="InterPro" id="IPR006644">
    <property type="entry name" value="Cadg"/>
</dbReference>
<evidence type="ECO:0000313" key="11">
    <source>
        <dbReference type="EMBL" id="MFC3103661.1"/>
    </source>
</evidence>
<comment type="caution">
    <text evidence="11">The sequence shown here is derived from an EMBL/GenBank/DDBJ whole genome shotgun (WGS) entry which is preliminary data.</text>
</comment>
<keyword evidence="3" id="KW-0813">Transport</keyword>
<evidence type="ECO:0000256" key="9">
    <source>
        <dbReference type="SAM" id="SignalP"/>
    </source>
</evidence>
<dbReference type="Gene3D" id="1.20.1600.10">
    <property type="entry name" value="Outer membrane efflux proteins (OEP)"/>
    <property type="match status" value="1"/>
</dbReference>
<evidence type="ECO:0000256" key="6">
    <source>
        <dbReference type="ARBA" id="ARBA00023136"/>
    </source>
</evidence>
<comment type="subcellular location">
    <subcellularLocation>
        <location evidence="1">Cell outer membrane</location>
    </subcellularLocation>
</comment>
<evidence type="ECO:0000256" key="8">
    <source>
        <dbReference type="SAM" id="Coils"/>
    </source>
</evidence>
<dbReference type="InterPro" id="IPR013783">
    <property type="entry name" value="Ig-like_fold"/>
</dbReference>
<proteinExistence type="inferred from homology"/>
<dbReference type="InterPro" id="IPR051906">
    <property type="entry name" value="TolC-like"/>
</dbReference>
<sequence>MTDKAAGKARLMAPAIAAFAVITVSGCAITPDPIEASAIEAQAQRDMQTLAADQPPLTGLLSPEEAVSRALLYNRERHVRTMQTALRNHQLDAANFDMLPSLTASAGYTTRSEYSATESVPFVDGSPLSNTGPSSYSVAQEKERYTYGIDFTWSVLDFGLSYVRAKQKADEYLIAREEERKAIQNLAEEVRAAYWKSVSADRLLTKVGPLMTEVDESLDRSRQIGRERLSDPLNSYSYQRSLLDVKRSLSSLRTELVGAKERLASLMGLPPTTAINLPRYDSDALEEPSLKIDVDTMERTALLLRPEILSSHYRERISRNDVRAALLRMFPDLSFSAGYQYDDNSFLRYNDWTSAGAAVSYDLLNIFQARANHKAAKTAVEIADEQRLATSLAVLTQVHLAALDFQASERKLETAKEYLDVSRSISDLVVRQASTGSVGELQVIKERLNALVAELRRDLAYAQIQTSFARVFKTMGLDPYPIAPGDTPEQLASSLASRRAAWEDGQIAVVIRPIADQEPVLTTAQPDEPATFQFADDTFALAGDVNYQATMADGSPLPAWLSFDPATRTFSADADAPAQSVQLFVKARNQRGVYALDRFVLTTAPDRT</sequence>